<dbReference type="Pfam" id="PF24626">
    <property type="entry name" value="SH3_Tf2-1"/>
    <property type="match status" value="1"/>
</dbReference>
<evidence type="ECO:0000259" key="2">
    <source>
        <dbReference type="Pfam" id="PF24626"/>
    </source>
</evidence>
<evidence type="ECO:0000313" key="3">
    <source>
        <dbReference type="EMBL" id="KAJ1174249.1"/>
    </source>
</evidence>
<evidence type="ECO:0000256" key="1">
    <source>
        <dbReference type="SAM" id="MobiDB-lite"/>
    </source>
</evidence>
<evidence type="ECO:0000313" key="4">
    <source>
        <dbReference type="Proteomes" id="UP001066276"/>
    </source>
</evidence>
<gene>
    <name evidence="3" type="ORF">NDU88_006071</name>
</gene>
<sequence length="156" mass="17953">MEDSQGQREVGGTPPTFRFWPRLNRRGQNAQRCTASLLAVLPPTSAMAAITARVRMTPIDFKKKHMFNPKFIGPYTVLQQINPVTYKLQLPKSLRIHPVFHTSLLKKAVQKVRPHPAPVLVQGEEEYEVKKVSRRDCRGRRLGVPRRGMLYMPRRV</sequence>
<feature type="region of interest" description="Disordered" evidence="1">
    <location>
        <begin position="1"/>
        <end position="21"/>
    </location>
</feature>
<dbReference type="PANTHER" id="PTHR46148:SF52">
    <property type="entry name" value="OS04G0603800 PROTEIN"/>
    <property type="match status" value="1"/>
</dbReference>
<protein>
    <recommendedName>
        <fullName evidence="2">Tf2-1-like SH3-like domain-containing protein</fullName>
    </recommendedName>
</protein>
<organism evidence="3 4">
    <name type="scientific">Pleurodeles waltl</name>
    <name type="common">Iberian ribbed newt</name>
    <dbReference type="NCBI Taxonomy" id="8319"/>
    <lineage>
        <taxon>Eukaryota</taxon>
        <taxon>Metazoa</taxon>
        <taxon>Chordata</taxon>
        <taxon>Craniata</taxon>
        <taxon>Vertebrata</taxon>
        <taxon>Euteleostomi</taxon>
        <taxon>Amphibia</taxon>
        <taxon>Batrachia</taxon>
        <taxon>Caudata</taxon>
        <taxon>Salamandroidea</taxon>
        <taxon>Salamandridae</taxon>
        <taxon>Pleurodelinae</taxon>
        <taxon>Pleurodeles</taxon>
    </lineage>
</organism>
<keyword evidence="4" id="KW-1185">Reference proteome</keyword>
<accession>A0AAV7TE19</accession>
<dbReference type="EMBL" id="JANPWB010000007">
    <property type="protein sequence ID" value="KAJ1174249.1"/>
    <property type="molecule type" value="Genomic_DNA"/>
</dbReference>
<dbReference type="InterPro" id="IPR056924">
    <property type="entry name" value="SH3_Tf2-1"/>
</dbReference>
<feature type="domain" description="Tf2-1-like SH3-like" evidence="2">
    <location>
        <begin position="54"/>
        <end position="108"/>
    </location>
</feature>
<dbReference type="AlphaFoldDB" id="A0AAV7TE19"/>
<name>A0AAV7TE19_PLEWA</name>
<comment type="caution">
    <text evidence="3">The sequence shown here is derived from an EMBL/GenBank/DDBJ whole genome shotgun (WGS) entry which is preliminary data.</text>
</comment>
<dbReference type="Proteomes" id="UP001066276">
    <property type="component" value="Chromosome 4_1"/>
</dbReference>
<dbReference type="PANTHER" id="PTHR46148">
    <property type="entry name" value="CHROMO DOMAIN-CONTAINING PROTEIN"/>
    <property type="match status" value="1"/>
</dbReference>
<proteinExistence type="predicted"/>
<reference evidence="3" key="1">
    <citation type="journal article" date="2022" name="bioRxiv">
        <title>Sequencing and chromosome-scale assembly of the giantPleurodeles waltlgenome.</title>
        <authorList>
            <person name="Brown T."/>
            <person name="Elewa A."/>
            <person name="Iarovenko S."/>
            <person name="Subramanian E."/>
            <person name="Araus A.J."/>
            <person name="Petzold A."/>
            <person name="Susuki M."/>
            <person name="Suzuki K.-i.T."/>
            <person name="Hayashi T."/>
            <person name="Toyoda A."/>
            <person name="Oliveira C."/>
            <person name="Osipova E."/>
            <person name="Leigh N.D."/>
            <person name="Simon A."/>
            <person name="Yun M.H."/>
        </authorList>
    </citation>
    <scope>NUCLEOTIDE SEQUENCE</scope>
    <source>
        <strain evidence="3">20211129_DDA</strain>
        <tissue evidence="3">Liver</tissue>
    </source>
</reference>